<evidence type="ECO:0000259" key="15">
    <source>
        <dbReference type="Pfam" id="PF16491"/>
    </source>
</evidence>
<dbReference type="PANTHER" id="PTHR10120">
    <property type="entry name" value="CAAX PRENYL PROTEASE 1"/>
    <property type="match status" value="1"/>
</dbReference>
<evidence type="ECO:0000313" key="16">
    <source>
        <dbReference type="EMBL" id="SEK44832.1"/>
    </source>
</evidence>
<evidence type="ECO:0000256" key="4">
    <source>
        <dbReference type="ARBA" id="ARBA00022723"/>
    </source>
</evidence>
<keyword evidence="17" id="KW-1185">Reference proteome</keyword>
<feature type="domain" description="CAAX prenyl protease 1 N-terminal" evidence="15">
    <location>
        <begin position="51"/>
        <end position="228"/>
    </location>
</feature>
<dbReference type="GO" id="GO:0071586">
    <property type="term" value="P:CAAX-box protein processing"/>
    <property type="evidence" value="ECO:0007669"/>
    <property type="project" value="InterPro"/>
</dbReference>
<feature type="transmembrane region" description="Helical" evidence="13">
    <location>
        <begin position="353"/>
        <end position="370"/>
    </location>
</feature>
<sequence>MRYCVISDISASSSIQVSFAYFRFMQTFTAVFLIALSLTFVTRMWLSARHIRHVLAHRGSVPANFSSQINLEAHQRAADYTCAKTRLGYVSILLETAVLLILTLGGGIDALSSFWSARLNNPLIHGMALILSTMLLMGLLEIPISYYRNFVIEQQFGFNKMTPRMFLLDLVKRTLVGLLLGVPLLLGILWLMDKMGSNWWFYAWLGWMGFNLALLAVFPTWIAPLFNRFTPLEDAPLKARIEQLMRKCGFRTSGLFVMDGSRRSNHGNAYFTGFGNTKRIVFFDTLLARLDVPEIEAVLAHELGHFKRHHVIKRIAWTFAMSLLFLWCLGYLMQQPWFYLGLGVHAPSVPSTATALLIFFLVMPAFTFLFQPVASLYSRKHEFEADEYAAHNASAMDLIRALVKLYQDNAATLTPDPLHSAFYDSHPPASLRIARLQSLARN</sequence>
<dbReference type="Gene3D" id="3.30.2010.10">
    <property type="entry name" value="Metalloproteases ('zincins'), catalytic domain"/>
    <property type="match status" value="1"/>
</dbReference>
<dbReference type="CDD" id="cd07343">
    <property type="entry name" value="M48A_Zmpste24p_like"/>
    <property type="match status" value="1"/>
</dbReference>
<dbReference type="Proteomes" id="UP000198620">
    <property type="component" value="Unassembled WGS sequence"/>
</dbReference>
<feature type="binding site" evidence="12">
    <location>
        <position position="382"/>
    </location>
    <ligand>
        <name>Zn(2+)</name>
        <dbReference type="ChEBI" id="CHEBI:29105"/>
        <note>catalytic</note>
    </ligand>
</feature>
<dbReference type="EMBL" id="FOBH01000001">
    <property type="protein sequence ID" value="SEK44832.1"/>
    <property type="molecule type" value="Genomic_DNA"/>
</dbReference>
<evidence type="ECO:0000256" key="9">
    <source>
        <dbReference type="ARBA" id="ARBA00023049"/>
    </source>
</evidence>
<dbReference type="AlphaFoldDB" id="A0A1H7H6C2"/>
<keyword evidence="6" id="KW-0256">Endoplasmic reticulum</keyword>
<dbReference type="Pfam" id="PF16491">
    <property type="entry name" value="Peptidase_M48_N"/>
    <property type="match status" value="1"/>
</dbReference>
<reference evidence="16 17" key="1">
    <citation type="submission" date="2016-10" db="EMBL/GenBank/DDBJ databases">
        <authorList>
            <person name="de Groot N.N."/>
        </authorList>
    </citation>
    <scope>NUCLEOTIDE SEQUENCE [LARGE SCALE GENOMIC DNA]</scope>
    <source>
        <strain evidence="16 17">Nv1</strain>
    </source>
</reference>
<comment type="subcellular location">
    <subcellularLocation>
        <location evidence="1">Endoplasmic reticulum membrane</location>
        <topology evidence="1">Multi-pass membrane protein</topology>
    </subcellularLocation>
</comment>
<keyword evidence="5" id="KW-0378">Hydrolase</keyword>
<dbReference type="STRING" id="1233.SAMN05216387_101461"/>
<keyword evidence="10 13" id="KW-0472">Membrane</keyword>
<keyword evidence="9" id="KW-0482">Metalloprotease</keyword>
<evidence type="ECO:0000256" key="10">
    <source>
        <dbReference type="ARBA" id="ARBA00023136"/>
    </source>
</evidence>
<keyword evidence="4 12" id="KW-0479">Metal-binding</keyword>
<feature type="transmembrane region" description="Helical" evidence="13">
    <location>
        <begin position="87"/>
        <end position="108"/>
    </location>
</feature>
<accession>A0A1H7H6C2</accession>
<dbReference type="Pfam" id="PF01435">
    <property type="entry name" value="Peptidase_M48"/>
    <property type="match status" value="1"/>
</dbReference>
<evidence type="ECO:0000256" key="1">
    <source>
        <dbReference type="ARBA" id="ARBA00004477"/>
    </source>
</evidence>
<evidence type="ECO:0000313" key="17">
    <source>
        <dbReference type="Proteomes" id="UP000198620"/>
    </source>
</evidence>
<evidence type="ECO:0000256" key="6">
    <source>
        <dbReference type="ARBA" id="ARBA00022824"/>
    </source>
</evidence>
<name>A0A1H7H6C2_9PROT</name>
<feature type="domain" description="Peptidase M48" evidence="14">
    <location>
        <begin position="231"/>
        <end position="439"/>
    </location>
</feature>
<evidence type="ECO:0000256" key="3">
    <source>
        <dbReference type="ARBA" id="ARBA00022692"/>
    </source>
</evidence>
<evidence type="ECO:0000256" key="12">
    <source>
        <dbReference type="PIRSR" id="PIRSR627057-2"/>
    </source>
</evidence>
<dbReference type="GO" id="GO:0004222">
    <property type="term" value="F:metalloendopeptidase activity"/>
    <property type="evidence" value="ECO:0007669"/>
    <property type="project" value="InterPro"/>
</dbReference>
<evidence type="ECO:0000256" key="2">
    <source>
        <dbReference type="ARBA" id="ARBA00022670"/>
    </source>
</evidence>
<dbReference type="InterPro" id="IPR001915">
    <property type="entry name" value="Peptidase_M48"/>
</dbReference>
<feature type="active site" evidence="11">
    <location>
        <position position="302"/>
    </location>
</feature>
<dbReference type="FunFam" id="3.30.2010.10:FF:000002">
    <property type="entry name" value="CAAX prenyl protease"/>
    <property type="match status" value="1"/>
</dbReference>
<evidence type="ECO:0000256" key="11">
    <source>
        <dbReference type="PIRSR" id="PIRSR627057-1"/>
    </source>
</evidence>
<evidence type="ECO:0000259" key="14">
    <source>
        <dbReference type="Pfam" id="PF01435"/>
    </source>
</evidence>
<dbReference type="GO" id="GO:0046872">
    <property type="term" value="F:metal ion binding"/>
    <property type="evidence" value="ECO:0007669"/>
    <property type="project" value="UniProtKB-KW"/>
</dbReference>
<feature type="transmembrane region" description="Helical" evidence="13">
    <location>
        <begin position="204"/>
        <end position="226"/>
    </location>
</feature>
<feature type="transmembrane region" description="Helical" evidence="13">
    <location>
        <begin position="315"/>
        <end position="333"/>
    </location>
</feature>
<evidence type="ECO:0000256" key="5">
    <source>
        <dbReference type="ARBA" id="ARBA00022801"/>
    </source>
</evidence>
<evidence type="ECO:0000256" key="7">
    <source>
        <dbReference type="ARBA" id="ARBA00022833"/>
    </source>
</evidence>
<protein>
    <submittedName>
        <fullName evidence="16">STE24 endopeptidase</fullName>
    </submittedName>
</protein>
<feature type="transmembrane region" description="Helical" evidence="13">
    <location>
        <begin position="128"/>
        <end position="149"/>
    </location>
</feature>
<keyword evidence="8 13" id="KW-1133">Transmembrane helix</keyword>
<feature type="transmembrane region" description="Helical" evidence="13">
    <location>
        <begin position="170"/>
        <end position="192"/>
    </location>
</feature>
<keyword evidence="2" id="KW-0645">Protease</keyword>
<feature type="binding site" evidence="12">
    <location>
        <position position="301"/>
    </location>
    <ligand>
        <name>Zn(2+)</name>
        <dbReference type="ChEBI" id="CHEBI:29105"/>
        <note>catalytic</note>
    </ligand>
</feature>
<feature type="active site" description="Proton donor" evidence="11">
    <location>
        <position position="386"/>
    </location>
</feature>
<gene>
    <name evidence="16" type="ORF">SAMN05216387_101461</name>
</gene>
<dbReference type="InterPro" id="IPR027057">
    <property type="entry name" value="CAXX_Prtase_1"/>
</dbReference>
<dbReference type="InterPro" id="IPR032456">
    <property type="entry name" value="Peptidase_M48_N"/>
</dbReference>
<keyword evidence="7 12" id="KW-0862">Zinc</keyword>
<organism evidence="16 17">
    <name type="scientific">Nitrosovibrio tenuis</name>
    <dbReference type="NCBI Taxonomy" id="1233"/>
    <lineage>
        <taxon>Bacteria</taxon>
        <taxon>Pseudomonadati</taxon>
        <taxon>Pseudomonadota</taxon>
        <taxon>Betaproteobacteria</taxon>
        <taxon>Nitrosomonadales</taxon>
        <taxon>Nitrosomonadaceae</taxon>
        <taxon>Nitrosovibrio</taxon>
    </lineage>
</organism>
<evidence type="ECO:0000256" key="8">
    <source>
        <dbReference type="ARBA" id="ARBA00022989"/>
    </source>
</evidence>
<proteinExistence type="predicted"/>
<comment type="cofactor">
    <cofactor evidence="12">
        <name>Zn(2+)</name>
        <dbReference type="ChEBI" id="CHEBI:29105"/>
    </cofactor>
    <text evidence="12">Binds 1 zinc ion per subunit.</text>
</comment>
<keyword evidence="3 13" id="KW-0812">Transmembrane</keyword>
<evidence type="ECO:0000256" key="13">
    <source>
        <dbReference type="SAM" id="Phobius"/>
    </source>
</evidence>
<feature type="binding site" evidence="12">
    <location>
        <position position="305"/>
    </location>
    <ligand>
        <name>Zn(2+)</name>
        <dbReference type="ChEBI" id="CHEBI:29105"/>
        <note>catalytic</note>
    </ligand>
</feature>
<feature type="transmembrane region" description="Helical" evidence="13">
    <location>
        <begin position="20"/>
        <end position="42"/>
    </location>
</feature>